<keyword evidence="3" id="KW-1185">Reference proteome</keyword>
<evidence type="ECO:0000313" key="2">
    <source>
        <dbReference type="EMBL" id="KAF7502495.1"/>
    </source>
</evidence>
<reference evidence="2" key="1">
    <citation type="submission" date="2020-02" db="EMBL/GenBank/DDBJ databases">
        <authorList>
            <person name="Palmer J.M."/>
        </authorList>
    </citation>
    <scope>NUCLEOTIDE SEQUENCE</scope>
    <source>
        <strain evidence="2">EPUS1.4</strain>
        <tissue evidence="2">Thallus</tissue>
    </source>
</reference>
<sequence length="84" mass="9174">MITAEAMERDEERAERDKEQAEKASIGSMVSLEDGLPPLSTAPAIIEGSQKRAQKHTTTYREAFGDSQENPTARIKRGKSGGIL</sequence>
<dbReference type="EMBL" id="JAACFV010000245">
    <property type="protein sequence ID" value="KAF7502495.1"/>
    <property type="molecule type" value="Genomic_DNA"/>
</dbReference>
<dbReference type="AlphaFoldDB" id="A0A8H7DYL4"/>
<evidence type="ECO:0000256" key="1">
    <source>
        <dbReference type="SAM" id="MobiDB-lite"/>
    </source>
</evidence>
<protein>
    <submittedName>
        <fullName evidence="2">Uncharacterized protein</fullName>
    </submittedName>
</protein>
<gene>
    <name evidence="2" type="ORF">GJ744_005652</name>
</gene>
<evidence type="ECO:0000313" key="3">
    <source>
        <dbReference type="Proteomes" id="UP000606974"/>
    </source>
</evidence>
<name>A0A8H7DYL4_9EURO</name>
<organism evidence="2 3">
    <name type="scientific">Endocarpon pusillum</name>
    <dbReference type="NCBI Taxonomy" id="364733"/>
    <lineage>
        <taxon>Eukaryota</taxon>
        <taxon>Fungi</taxon>
        <taxon>Dikarya</taxon>
        <taxon>Ascomycota</taxon>
        <taxon>Pezizomycotina</taxon>
        <taxon>Eurotiomycetes</taxon>
        <taxon>Chaetothyriomycetidae</taxon>
        <taxon>Verrucariales</taxon>
        <taxon>Verrucariaceae</taxon>
        <taxon>Endocarpon</taxon>
    </lineage>
</organism>
<accession>A0A8H7DYL4</accession>
<feature type="compositionally biased region" description="Basic and acidic residues" evidence="1">
    <location>
        <begin position="1"/>
        <end position="22"/>
    </location>
</feature>
<feature type="compositionally biased region" description="Basic residues" evidence="1">
    <location>
        <begin position="74"/>
        <end position="84"/>
    </location>
</feature>
<feature type="region of interest" description="Disordered" evidence="1">
    <location>
        <begin position="1"/>
        <end position="84"/>
    </location>
</feature>
<dbReference type="Proteomes" id="UP000606974">
    <property type="component" value="Unassembled WGS sequence"/>
</dbReference>
<proteinExistence type="predicted"/>
<comment type="caution">
    <text evidence="2">The sequence shown here is derived from an EMBL/GenBank/DDBJ whole genome shotgun (WGS) entry which is preliminary data.</text>
</comment>